<feature type="non-terminal residue" evidence="2">
    <location>
        <position position="94"/>
    </location>
</feature>
<gene>
    <name evidence="2" type="ORF">BJ085DRAFT_4451</name>
</gene>
<accession>A0A4P9ZSB5</accession>
<dbReference type="GO" id="GO:0016740">
    <property type="term" value="F:transferase activity"/>
    <property type="evidence" value="ECO:0007669"/>
    <property type="project" value="UniProtKB-KW"/>
</dbReference>
<dbReference type="InterPro" id="IPR057983">
    <property type="entry name" value="NAA35-like_N"/>
</dbReference>
<reference evidence="3" key="1">
    <citation type="journal article" date="2018" name="Nat. Microbiol.">
        <title>Leveraging single-cell genomics to expand the fungal tree of life.</title>
        <authorList>
            <person name="Ahrendt S.R."/>
            <person name="Quandt C.A."/>
            <person name="Ciobanu D."/>
            <person name="Clum A."/>
            <person name="Salamov A."/>
            <person name="Andreopoulos B."/>
            <person name="Cheng J.F."/>
            <person name="Woyke T."/>
            <person name="Pelin A."/>
            <person name="Henrissat B."/>
            <person name="Reynolds N.K."/>
            <person name="Benny G.L."/>
            <person name="Smith M.E."/>
            <person name="James T.Y."/>
            <person name="Grigoriev I.V."/>
        </authorList>
    </citation>
    <scope>NUCLEOTIDE SEQUENCE [LARGE SCALE GENOMIC DNA]</scope>
    <source>
        <strain evidence="3">RSA 468</strain>
    </source>
</reference>
<dbReference type="Pfam" id="PF04112">
    <property type="entry name" value="Mak10"/>
    <property type="match status" value="1"/>
</dbReference>
<evidence type="ECO:0000259" key="1">
    <source>
        <dbReference type="Pfam" id="PF04112"/>
    </source>
</evidence>
<dbReference type="Proteomes" id="UP000268162">
    <property type="component" value="Unassembled WGS sequence"/>
</dbReference>
<keyword evidence="3" id="KW-1185">Reference proteome</keyword>
<dbReference type="GO" id="GO:0031417">
    <property type="term" value="C:NatC complex"/>
    <property type="evidence" value="ECO:0007669"/>
    <property type="project" value="InterPro"/>
</dbReference>
<sequence length="94" mass="10693">TELQEGKLILAPFFDLFDSMSALEIMDPKMDSGLLLCNKPDFPPLDCLETRTPEEVLWIIDQFTACEMTWQSGYSAAQTILMCPYLKFLIPLTP</sequence>
<name>A0A4P9ZSB5_9FUNG</name>
<dbReference type="InterPro" id="IPR007244">
    <property type="entry name" value="Naa35_N"/>
</dbReference>
<keyword evidence="2" id="KW-0808">Transferase</keyword>
<dbReference type="PANTHER" id="PTHR21373:SF0">
    <property type="entry name" value="N-ALPHA-ACETYLTRANSFERASE 35, NATC AUXILIARY SUBUNIT"/>
    <property type="match status" value="1"/>
</dbReference>
<dbReference type="EMBL" id="ML002811">
    <property type="protein sequence ID" value="RKP35691.1"/>
    <property type="molecule type" value="Genomic_DNA"/>
</dbReference>
<organism evidence="2 3">
    <name type="scientific">Dimargaris cristalligena</name>
    <dbReference type="NCBI Taxonomy" id="215637"/>
    <lineage>
        <taxon>Eukaryota</taxon>
        <taxon>Fungi</taxon>
        <taxon>Fungi incertae sedis</taxon>
        <taxon>Zoopagomycota</taxon>
        <taxon>Kickxellomycotina</taxon>
        <taxon>Dimargaritomycetes</taxon>
        <taxon>Dimargaritales</taxon>
        <taxon>Dimargaritaceae</taxon>
        <taxon>Dimargaris</taxon>
    </lineage>
</organism>
<dbReference type="PANTHER" id="PTHR21373">
    <property type="entry name" value="GLUCOSE REPRESSIBLE PROTEIN MAK10"/>
    <property type="match status" value="1"/>
</dbReference>
<protein>
    <submittedName>
        <fullName evidence="2">Mak10 subunit of NatC N-terminal acetyltransferase</fullName>
    </submittedName>
</protein>
<feature type="domain" description="NAA35-like N-terminal" evidence="1">
    <location>
        <begin position="5"/>
        <end position="90"/>
    </location>
</feature>
<evidence type="ECO:0000313" key="3">
    <source>
        <dbReference type="Proteomes" id="UP000268162"/>
    </source>
</evidence>
<evidence type="ECO:0000313" key="2">
    <source>
        <dbReference type="EMBL" id="RKP35691.1"/>
    </source>
</evidence>
<proteinExistence type="predicted"/>
<dbReference type="AlphaFoldDB" id="A0A4P9ZSB5"/>
<dbReference type="STRING" id="215637.A0A4P9ZSB5"/>
<feature type="non-terminal residue" evidence="2">
    <location>
        <position position="1"/>
    </location>
</feature>